<evidence type="ECO:0000256" key="22">
    <source>
        <dbReference type="ARBA" id="ARBA00048994"/>
    </source>
</evidence>
<dbReference type="AlphaFoldDB" id="A0A085MN52"/>
<dbReference type="FunFam" id="1.10.287.110:FF:000016">
    <property type="entry name" value="DnaJ (Hsp40) homolog, subfamily A, member 2"/>
    <property type="match status" value="1"/>
</dbReference>
<comment type="catalytic activity">
    <reaction evidence="22">
        <text>Xaa-L-Pro dipeptide + H2O = an L-alpha-amino acid + L-proline</text>
        <dbReference type="Rhea" id="RHEA:76407"/>
        <dbReference type="ChEBI" id="CHEBI:15377"/>
        <dbReference type="ChEBI" id="CHEBI:59869"/>
        <dbReference type="ChEBI" id="CHEBI:60039"/>
        <dbReference type="ChEBI" id="CHEBI:195196"/>
        <dbReference type="EC" id="3.4.13.9"/>
    </reaction>
</comment>
<organism evidence="26 27">
    <name type="scientific">Trichuris suis</name>
    <name type="common">pig whipworm</name>
    <dbReference type="NCBI Taxonomy" id="68888"/>
    <lineage>
        <taxon>Eukaryota</taxon>
        <taxon>Metazoa</taxon>
        <taxon>Ecdysozoa</taxon>
        <taxon>Nematoda</taxon>
        <taxon>Enoplea</taxon>
        <taxon>Dorylaimia</taxon>
        <taxon>Trichinellida</taxon>
        <taxon>Trichuridae</taxon>
        <taxon>Trichuris</taxon>
    </lineage>
</organism>
<evidence type="ECO:0000256" key="15">
    <source>
        <dbReference type="ARBA" id="ARBA00023289"/>
    </source>
</evidence>
<feature type="zinc finger region" description="CR-type" evidence="23">
    <location>
        <begin position="140"/>
        <end position="224"/>
    </location>
</feature>
<dbReference type="GO" id="GO:0070006">
    <property type="term" value="F:metalloaminopeptidase activity"/>
    <property type="evidence" value="ECO:0007669"/>
    <property type="project" value="InterPro"/>
</dbReference>
<evidence type="ECO:0000256" key="7">
    <source>
        <dbReference type="ARBA" id="ARBA00022771"/>
    </source>
</evidence>
<dbReference type="PROSITE" id="PS50076">
    <property type="entry name" value="DNAJ_2"/>
    <property type="match status" value="1"/>
</dbReference>
<dbReference type="GO" id="GO:0031072">
    <property type="term" value="F:heat shock protein binding"/>
    <property type="evidence" value="ECO:0007669"/>
    <property type="project" value="InterPro"/>
</dbReference>
<dbReference type="InterPro" id="IPR000994">
    <property type="entry name" value="Pept_M24"/>
</dbReference>
<dbReference type="Pfam" id="PF00684">
    <property type="entry name" value="DnaJ_CXXCXGXG"/>
    <property type="match status" value="1"/>
</dbReference>
<dbReference type="InterPro" id="IPR036005">
    <property type="entry name" value="Creatinase/aminopeptidase-like"/>
</dbReference>
<dbReference type="InterPro" id="IPR007865">
    <property type="entry name" value="Aminopep_P_N"/>
</dbReference>
<dbReference type="InterPro" id="IPR018253">
    <property type="entry name" value="DnaJ_domain_CS"/>
</dbReference>
<dbReference type="InterPro" id="IPR052433">
    <property type="entry name" value="X-Pro_dipept-like"/>
</dbReference>
<dbReference type="InterPro" id="IPR036410">
    <property type="entry name" value="HSP_DnaJ_Cys-rich_dom_sf"/>
</dbReference>
<dbReference type="SMART" id="SM00271">
    <property type="entry name" value="DnaJ"/>
    <property type="match status" value="1"/>
</dbReference>
<evidence type="ECO:0000256" key="21">
    <source>
        <dbReference type="ARBA" id="ARBA00044351"/>
    </source>
</evidence>
<dbReference type="PROSITE" id="PS00636">
    <property type="entry name" value="DNAJ_1"/>
    <property type="match status" value="1"/>
</dbReference>
<dbReference type="PROSITE" id="PS51188">
    <property type="entry name" value="ZF_CR"/>
    <property type="match status" value="1"/>
</dbReference>
<dbReference type="SUPFAM" id="SSF57938">
    <property type="entry name" value="DnaJ/Hsp40 cysteine-rich domain"/>
    <property type="match status" value="1"/>
</dbReference>
<dbReference type="Pfam" id="PF00557">
    <property type="entry name" value="Peptidase_M24"/>
    <property type="match status" value="1"/>
</dbReference>
<dbReference type="EMBL" id="KL363183">
    <property type="protein sequence ID" value="KFD58648.1"/>
    <property type="molecule type" value="Genomic_DNA"/>
</dbReference>
<evidence type="ECO:0000256" key="23">
    <source>
        <dbReference type="PROSITE-ProRule" id="PRU00546"/>
    </source>
</evidence>
<evidence type="ECO:0000259" key="24">
    <source>
        <dbReference type="PROSITE" id="PS50076"/>
    </source>
</evidence>
<comment type="cofactor">
    <cofactor evidence="1">
        <name>Mn(2+)</name>
        <dbReference type="ChEBI" id="CHEBI:29035"/>
    </cofactor>
</comment>
<evidence type="ECO:0000256" key="20">
    <source>
        <dbReference type="ARBA" id="ARBA00044284"/>
    </source>
</evidence>
<dbReference type="InterPro" id="IPR001623">
    <property type="entry name" value="DnaJ_domain"/>
</dbReference>
<evidence type="ECO:0000256" key="12">
    <source>
        <dbReference type="ARBA" id="ARBA00023186"/>
    </source>
</evidence>
<dbReference type="PANTHER" id="PTHR48480">
    <property type="match status" value="1"/>
</dbReference>
<keyword evidence="13" id="KW-0464">Manganese</keyword>
<dbReference type="PRINTS" id="PR00625">
    <property type="entry name" value="JDOMAIN"/>
</dbReference>
<evidence type="ECO:0000256" key="4">
    <source>
        <dbReference type="ARBA" id="ARBA00022670"/>
    </source>
</evidence>
<dbReference type="Pfam" id="PF01556">
    <property type="entry name" value="DnaJ_C"/>
    <property type="match status" value="1"/>
</dbReference>
<evidence type="ECO:0000256" key="9">
    <source>
        <dbReference type="ARBA" id="ARBA00022833"/>
    </source>
</evidence>
<gene>
    <name evidence="26" type="ORF">M513_00341</name>
</gene>
<evidence type="ECO:0000259" key="25">
    <source>
        <dbReference type="PROSITE" id="PS51188"/>
    </source>
</evidence>
<dbReference type="Pfam" id="PF05195">
    <property type="entry name" value="AMP_N"/>
    <property type="match status" value="1"/>
</dbReference>
<dbReference type="InterPro" id="IPR002939">
    <property type="entry name" value="DnaJ_C"/>
</dbReference>
<keyword evidence="3" id="KW-0488">Methylation</keyword>
<evidence type="ECO:0000256" key="8">
    <source>
        <dbReference type="ARBA" id="ARBA00022801"/>
    </source>
</evidence>
<keyword evidence="9 23" id="KW-0862">Zinc</keyword>
<dbReference type="CDD" id="cd06257">
    <property type="entry name" value="DnaJ"/>
    <property type="match status" value="1"/>
</dbReference>
<evidence type="ECO:0000256" key="19">
    <source>
        <dbReference type="ARBA" id="ARBA00044252"/>
    </source>
</evidence>
<dbReference type="EC" id="3.4.13.9" evidence="17"/>
<dbReference type="SUPFAM" id="SSF46565">
    <property type="entry name" value="Chaperone J-domain"/>
    <property type="match status" value="1"/>
</dbReference>
<dbReference type="Pfam" id="PF00226">
    <property type="entry name" value="DnaJ"/>
    <property type="match status" value="1"/>
</dbReference>
<keyword evidence="15" id="KW-0636">Prenylation</keyword>
<evidence type="ECO:0000313" key="27">
    <source>
        <dbReference type="Proteomes" id="UP000030764"/>
    </source>
</evidence>
<dbReference type="GO" id="GO:0051082">
    <property type="term" value="F:unfolded protein binding"/>
    <property type="evidence" value="ECO:0007669"/>
    <property type="project" value="InterPro"/>
</dbReference>
<dbReference type="Proteomes" id="UP000030764">
    <property type="component" value="Unassembled WGS sequence"/>
</dbReference>
<dbReference type="Gene3D" id="3.40.350.10">
    <property type="entry name" value="Creatinase/prolidase N-terminal domain"/>
    <property type="match status" value="2"/>
</dbReference>
<dbReference type="CDD" id="cd10719">
    <property type="entry name" value="DnaJ_zf"/>
    <property type="match status" value="1"/>
</dbReference>
<evidence type="ECO:0000256" key="14">
    <source>
        <dbReference type="ARBA" id="ARBA00023288"/>
    </source>
</evidence>
<evidence type="ECO:0000313" key="26">
    <source>
        <dbReference type="EMBL" id="KFD58648.1"/>
    </source>
</evidence>
<evidence type="ECO:0000256" key="17">
    <source>
        <dbReference type="ARBA" id="ARBA00044051"/>
    </source>
</evidence>
<dbReference type="SUPFAM" id="SSF49493">
    <property type="entry name" value="HSP40/DnaJ peptide-binding domain"/>
    <property type="match status" value="2"/>
</dbReference>
<keyword evidence="7 23" id="KW-0863">Zinc-finger</keyword>
<comment type="subunit">
    <text evidence="2">Homodimer.</text>
</comment>
<keyword evidence="14" id="KW-0449">Lipoprotein</keyword>
<evidence type="ECO:0000256" key="18">
    <source>
        <dbReference type="ARBA" id="ARBA00044141"/>
    </source>
</evidence>
<evidence type="ECO:0000256" key="5">
    <source>
        <dbReference type="ARBA" id="ARBA00022723"/>
    </source>
</evidence>
<keyword evidence="11" id="KW-0482">Metalloprotease</keyword>
<evidence type="ECO:0000256" key="10">
    <source>
        <dbReference type="ARBA" id="ARBA00022997"/>
    </source>
</evidence>
<dbReference type="CDD" id="cd10747">
    <property type="entry name" value="DnaJ_C"/>
    <property type="match status" value="1"/>
</dbReference>
<dbReference type="SUPFAM" id="SSF55920">
    <property type="entry name" value="Creatinase/aminopeptidase"/>
    <property type="match status" value="1"/>
</dbReference>
<keyword evidence="6" id="KW-0677">Repeat</keyword>
<evidence type="ECO:0000256" key="13">
    <source>
        <dbReference type="ARBA" id="ARBA00023211"/>
    </source>
</evidence>
<keyword evidence="4" id="KW-0645">Protease</keyword>
<dbReference type="GO" id="GO:0102009">
    <property type="term" value="F:proline dipeptidase activity"/>
    <property type="evidence" value="ECO:0007669"/>
    <property type="project" value="UniProtKB-EC"/>
</dbReference>
<feature type="domain" description="J" evidence="24">
    <location>
        <begin position="13"/>
        <end position="75"/>
    </location>
</feature>
<sequence length="938" mass="104749">MFGGGKGQPVDTTLYDILHVSPNASDLEIKKSYHKLSKEFHPDKNPQHGEKFKEISFAYEVLSDPEKRSLYDRRGVEGLKQGGEGAGMFSEDLMSHIFGGSGLFGSMFGDFCGYGGRRRRERGEDTVHPLRVTLEDLYNGKVAKLQLNKKVICPKCNGLGGKTGSYVQCAACRGHGVRVVVRQLGHGMVQQIQTACKDCLGEGTVIDEKDRCKQCQGNKRVTEAKLLEVNILPGMQSNEKIIFYGEGDQEPGVQPGNVVIVLQGKDHEVFVRDKNDLHMKYSIGLSDALCGFKTSIRLLNNTDLIIYNTPGDIIEPDSVWMVPGEGMPVPKSHYKGNLFIHFEVVFPVLTSFATKAEIAKIATLLPHPPKTPKPEDAEEVRLLHYESSHTANVGGPGNRREAYMDEEEDGGNGMHGSRVHFSMSEEEEEHNSRAVCWENADPCLFAENRRRLCNTIQAATGDSSGIIFLEGGCEQPLYNTDIILGDGHIFQQESFFFWTFGVVEPDFEGAVCVKTGKSYLFMPKLEDSYAIWHGKRFGAPVVPSWTPNTKRNARALYDSAIFDKEHFKNKYGVDEIFYKDELQEVFSPKDAGSRKVFVMNGRNTDSGLMLKCKRDFKEFGYEVDEAVLYPSMCECRVFKNDYELAIIRWACAISSEAHIQVMKHCAPGMFEYQLERGPNSAVLHYGHAAMPNDRQLVAGDLCLIDMGARFSGFTSDVTSTFPVSGTFTLEQQLIYKAVLEANQMVIANAKPVNFSFEMTSMHLLTEILVFSGASWVHLHMLALKIIVKHLKQIGLLRGEMDDLMAANVGCIFMPHGVGHLMGIDVHDVGGYSQNEKRSDAVALKYLRTNRILKPRMVLTVEPGCYFIDKLLDEALSNPEMAKFLDANSINRYRSFGGVRIEDNIVITESGCEILTNVPRSIEAIQHIMKDSKCTDLLE</sequence>
<dbReference type="FunFam" id="2.10.230.10:FF:000001">
    <property type="entry name" value="DnaJ subfamily A member 2"/>
    <property type="match status" value="1"/>
</dbReference>
<keyword evidence="12" id="KW-0143">Chaperone</keyword>
<keyword evidence="8" id="KW-0378">Hydrolase</keyword>
<evidence type="ECO:0000256" key="6">
    <source>
        <dbReference type="ARBA" id="ARBA00022737"/>
    </source>
</evidence>
<dbReference type="Gene3D" id="2.10.230.10">
    <property type="entry name" value="Heat shock protein DnaJ, cysteine-rich domain"/>
    <property type="match status" value="1"/>
</dbReference>
<evidence type="ECO:0000256" key="11">
    <source>
        <dbReference type="ARBA" id="ARBA00023049"/>
    </source>
</evidence>
<evidence type="ECO:0000256" key="1">
    <source>
        <dbReference type="ARBA" id="ARBA00001936"/>
    </source>
</evidence>
<dbReference type="InterPro" id="IPR001305">
    <property type="entry name" value="HSP_DnaJ_Cys-rich_dom"/>
</dbReference>
<dbReference type="InterPro" id="IPR036869">
    <property type="entry name" value="J_dom_sf"/>
</dbReference>
<keyword evidence="5 23" id="KW-0479">Metal-binding</keyword>
<dbReference type="CDD" id="cd01087">
    <property type="entry name" value="Prolidase"/>
    <property type="match status" value="1"/>
</dbReference>
<dbReference type="Gene3D" id="1.10.287.110">
    <property type="entry name" value="DnaJ domain"/>
    <property type="match status" value="1"/>
</dbReference>
<dbReference type="PANTHER" id="PTHR48480:SF2">
    <property type="entry name" value="PEPTIDASE D"/>
    <property type="match status" value="1"/>
</dbReference>
<reference evidence="26 27" key="1">
    <citation type="journal article" date="2014" name="Nat. Genet.">
        <title>Genome and transcriptome of the porcine whipworm Trichuris suis.</title>
        <authorList>
            <person name="Jex A.R."/>
            <person name="Nejsum P."/>
            <person name="Schwarz E.M."/>
            <person name="Hu L."/>
            <person name="Young N.D."/>
            <person name="Hall R.S."/>
            <person name="Korhonen P.K."/>
            <person name="Liao S."/>
            <person name="Thamsborg S."/>
            <person name="Xia J."/>
            <person name="Xu P."/>
            <person name="Wang S."/>
            <person name="Scheerlinck J.P."/>
            <person name="Hofmann A."/>
            <person name="Sternberg P.W."/>
            <person name="Wang J."/>
            <person name="Gasser R.B."/>
        </authorList>
    </citation>
    <scope>NUCLEOTIDE SEQUENCE [LARGE SCALE GENOMIC DNA]</scope>
    <source>
        <strain evidence="26">DCEP-RM93M</strain>
    </source>
</reference>
<dbReference type="GO" id="GO:0030145">
    <property type="term" value="F:manganese ion binding"/>
    <property type="evidence" value="ECO:0007669"/>
    <property type="project" value="InterPro"/>
</dbReference>
<dbReference type="SMART" id="SM01011">
    <property type="entry name" value="AMP_N"/>
    <property type="match status" value="1"/>
</dbReference>
<evidence type="ECO:0000256" key="3">
    <source>
        <dbReference type="ARBA" id="ARBA00022481"/>
    </source>
</evidence>
<dbReference type="FunFam" id="2.60.260.20:FF:000003">
    <property type="entry name" value="DnaJ subfamily A member 2"/>
    <property type="match status" value="1"/>
</dbReference>
<dbReference type="Gene3D" id="2.60.260.20">
    <property type="entry name" value="Urease metallochaperone UreE, N-terminal domain"/>
    <property type="match status" value="2"/>
</dbReference>
<dbReference type="InterPro" id="IPR029149">
    <property type="entry name" value="Creatin/AminoP/Spt16_N"/>
</dbReference>
<dbReference type="Gene3D" id="3.90.230.10">
    <property type="entry name" value="Creatinase/methionine aminopeptidase superfamily"/>
    <property type="match status" value="1"/>
</dbReference>
<proteinExistence type="inferred from homology"/>
<dbReference type="GO" id="GO:0006508">
    <property type="term" value="P:proteolysis"/>
    <property type="evidence" value="ECO:0007669"/>
    <property type="project" value="UniProtKB-KW"/>
</dbReference>
<accession>A0A085MN52</accession>
<evidence type="ECO:0000256" key="2">
    <source>
        <dbReference type="ARBA" id="ARBA00011738"/>
    </source>
</evidence>
<dbReference type="InterPro" id="IPR008971">
    <property type="entry name" value="HSP40/DnaJ_pept-bd"/>
</dbReference>
<feature type="domain" description="CR-type" evidence="25">
    <location>
        <begin position="140"/>
        <end position="224"/>
    </location>
</feature>
<evidence type="ECO:0000256" key="16">
    <source>
        <dbReference type="ARBA" id="ARBA00043990"/>
    </source>
</evidence>
<keyword evidence="10" id="KW-0224">Dipeptidase</keyword>
<dbReference type="SUPFAM" id="SSF53092">
    <property type="entry name" value="Creatinase/prolidase N-terminal domain"/>
    <property type="match status" value="1"/>
</dbReference>
<dbReference type="GO" id="GO:0008270">
    <property type="term" value="F:zinc ion binding"/>
    <property type="evidence" value="ECO:0007669"/>
    <property type="project" value="UniProtKB-KW"/>
</dbReference>
<dbReference type="GO" id="GO:0006457">
    <property type="term" value="P:protein folding"/>
    <property type="evidence" value="ECO:0007669"/>
    <property type="project" value="InterPro"/>
</dbReference>
<comment type="similarity">
    <text evidence="16">Belongs to the peptidase M24B family. Eukaryotic-type prolidase subfamily.</text>
</comment>
<keyword evidence="27" id="KW-1185">Reference proteome</keyword>
<protein>
    <recommendedName>
        <fullName evidence="18">Xaa-Pro dipeptidase</fullName>
        <ecNumber evidence="17">3.4.13.9</ecNumber>
    </recommendedName>
    <alternativeName>
        <fullName evidence="21">Imidodipeptidase</fullName>
    </alternativeName>
    <alternativeName>
        <fullName evidence="19">Peptidase D</fullName>
    </alternativeName>
    <alternativeName>
        <fullName evidence="20">Proline dipeptidase</fullName>
    </alternativeName>
</protein>
<name>A0A085MN52_9BILA</name>